<dbReference type="AlphaFoldDB" id="A0A1B3WCF1"/>
<dbReference type="Proteomes" id="UP000266262">
    <property type="component" value="Unassembled WGS sequence"/>
</dbReference>
<dbReference type="STRING" id="39950.BCB69_00745"/>
<dbReference type="GO" id="GO:0015935">
    <property type="term" value="C:small ribosomal subunit"/>
    <property type="evidence" value="ECO:0007669"/>
    <property type="project" value="TreeGrafter"/>
</dbReference>
<organism evidence="9 11">
    <name type="scientific">Dialister pneumosintes</name>
    <dbReference type="NCBI Taxonomy" id="39950"/>
    <lineage>
        <taxon>Bacteria</taxon>
        <taxon>Bacillati</taxon>
        <taxon>Bacillota</taxon>
        <taxon>Negativicutes</taxon>
        <taxon>Veillonellales</taxon>
        <taxon>Veillonellaceae</taxon>
        <taxon>Dialister</taxon>
    </lineage>
</organism>
<dbReference type="PANTHER" id="PTHR33398:SF1">
    <property type="entry name" value="SMALL RIBOSOMAL SUBUNIT PROTEIN BS20C"/>
    <property type="match status" value="1"/>
</dbReference>
<evidence type="ECO:0000313" key="12">
    <source>
        <dbReference type="Proteomes" id="UP000266262"/>
    </source>
</evidence>
<gene>
    <name evidence="7 10" type="primary">rpsT</name>
    <name evidence="9" type="ORF">BCB69_00745</name>
    <name evidence="10" type="ORF">DX915_02440</name>
</gene>
<reference evidence="10 12" key="3">
    <citation type="submission" date="2018-08" db="EMBL/GenBank/DDBJ databases">
        <title>Draft genome sequence of Dialister pneumosintes KCOM 1685.</title>
        <authorList>
            <person name="Kook J.-K."/>
            <person name="Park S.-N."/>
            <person name="Lim Y.K."/>
        </authorList>
    </citation>
    <scope>NUCLEOTIDE SEQUENCE [LARGE SCALE GENOMIC DNA]</scope>
    <source>
        <strain evidence="10 12">KCOM 1685</strain>
    </source>
</reference>
<dbReference type="InterPro" id="IPR036510">
    <property type="entry name" value="Ribosomal_bS20_sf"/>
</dbReference>
<comment type="function">
    <text evidence="7">Binds directly to 16S ribosomal RNA.</text>
</comment>
<name>A0A1B3WCF1_9FIRM</name>
<dbReference type="Gene3D" id="1.20.58.110">
    <property type="entry name" value="Ribosomal protein S20"/>
    <property type="match status" value="1"/>
</dbReference>
<dbReference type="PANTHER" id="PTHR33398">
    <property type="entry name" value="30S RIBOSOMAL PROTEIN S20"/>
    <property type="match status" value="1"/>
</dbReference>
<dbReference type="GO" id="GO:0006412">
    <property type="term" value="P:translation"/>
    <property type="evidence" value="ECO:0007669"/>
    <property type="project" value="UniProtKB-UniRule"/>
</dbReference>
<dbReference type="Proteomes" id="UP000094757">
    <property type="component" value="Chromosome"/>
</dbReference>
<evidence type="ECO:0000256" key="6">
    <source>
        <dbReference type="ARBA" id="ARBA00035136"/>
    </source>
</evidence>
<evidence type="ECO:0000256" key="8">
    <source>
        <dbReference type="SAM" id="MobiDB-lite"/>
    </source>
</evidence>
<evidence type="ECO:0000313" key="11">
    <source>
        <dbReference type="Proteomes" id="UP000094757"/>
    </source>
</evidence>
<evidence type="ECO:0000256" key="7">
    <source>
        <dbReference type="HAMAP-Rule" id="MF_00500"/>
    </source>
</evidence>
<dbReference type="InterPro" id="IPR002583">
    <property type="entry name" value="Ribosomal_bS20"/>
</dbReference>
<keyword evidence="3 7" id="KW-0694">RNA-binding</keyword>
<dbReference type="GO" id="GO:0003735">
    <property type="term" value="F:structural constituent of ribosome"/>
    <property type="evidence" value="ECO:0007669"/>
    <property type="project" value="InterPro"/>
</dbReference>
<dbReference type="EMBL" id="QWKU01000001">
    <property type="protein sequence ID" value="RID94405.1"/>
    <property type="molecule type" value="Genomic_DNA"/>
</dbReference>
<dbReference type="KEGG" id="dpn:BCB69_00745"/>
<evidence type="ECO:0000256" key="5">
    <source>
        <dbReference type="ARBA" id="ARBA00023274"/>
    </source>
</evidence>
<keyword evidence="5 7" id="KW-0687">Ribonucleoprotein</keyword>
<dbReference type="EMBL" id="CP017037">
    <property type="protein sequence ID" value="AOH38643.1"/>
    <property type="molecule type" value="Genomic_DNA"/>
</dbReference>
<sequence>MPQIKANIKTVKTDAVKRAANAAVKSKIHTAIKKAVAAAATENQEAAFRNAVSAIDSAAAKGVLHKNTAARKKSRLSARVQAAAKVSE</sequence>
<protein>
    <recommendedName>
        <fullName evidence="6 7">Small ribosomal subunit protein bS20</fullName>
    </recommendedName>
</protein>
<evidence type="ECO:0000256" key="3">
    <source>
        <dbReference type="ARBA" id="ARBA00022884"/>
    </source>
</evidence>
<keyword evidence="12" id="KW-1185">Reference proteome</keyword>
<dbReference type="SUPFAM" id="SSF46992">
    <property type="entry name" value="Ribosomal protein S20"/>
    <property type="match status" value="1"/>
</dbReference>
<reference evidence="9" key="1">
    <citation type="submission" date="2016-08" db="EMBL/GenBank/DDBJ databases">
        <authorList>
            <person name="Seilhamer J.J."/>
        </authorList>
    </citation>
    <scope>NUCLEOTIDE SEQUENCE [LARGE SCALE GENOMIC DNA]</scope>
    <source>
        <strain evidence="9">F0677</strain>
    </source>
</reference>
<keyword evidence="2 7" id="KW-0699">rRNA-binding</keyword>
<dbReference type="NCBIfam" id="TIGR00029">
    <property type="entry name" value="S20"/>
    <property type="match status" value="1"/>
</dbReference>
<dbReference type="GO" id="GO:0005829">
    <property type="term" value="C:cytosol"/>
    <property type="evidence" value="ECO:0007669"/>
    <property type="project" value="TreeGrafter"/>
</dbReference>
<evidence type="ECO:0000313" key="10">
    <source>
        <dbReference type="EMBL" id="RID94405.1"/>
    </source>
</evidence>
<evidence type="ECO:0000313" key="9">
    <source>
        <dbReference type="EMBL" id="AOH38643.1"/>
    </source>
</evidence>
<comment type="similarity">
    <text evidence="1 7">Belongs to the bacterial ribosomal protein bS20 family.</text>
</comment>
<dbReference type="GO" id="GO:0070181">
    <property type="term" value="F:small ribosomal subunit rRNA binding"/>
    <property type="evidence" value="ECO:0007669"/>
    <property type="project" value="TreeGrafter"/>
</dbReference>
<proteinExistence type="inferred from homology"/>
<accession>A0A1B3WCF1</accession>
<dbReference type="Pfam" id="PF01649">
    <property type="entry name" value="Ribosomal_S20p"/>
    <property type="match status" value="1"/>
</dbReference>
<keyword evidence="4 7" id="KW-0689">Ribosomal protein</keyword>
<feature type="region of interest" description="Disordered" evidence="8">
    <location>
        <begin position="69"/>
        <end position="88"/>
    </location>
</feature>
<reference evidence="11" key="2">
    <citation type="submission" date="2016-08" db="EMBL/GenBank/DDBJ databases">
        <authorList>
            <person name="Holder M.E."/>
            <person name="Ajami N.J."/>
            <person name="Petrosino J.F."/>
        </authorList>
    </citation>
    <scope>NUCLEOTIDE SEQUENCE [LARGE SCALE GENOMIC DNA]</scope>
    <source>
        <strain evidence="11">F0677</strain>
    </source>
</reference>
<evidence type="ECO:0000256" key="4">
    <source>
        <dbReference type="ARBA" id="ARBA00022980"/>
    </source>
</evidence>
<dbReference type="HAMAP" id="MF_00500">
    <property type="entry name" value="Ribosomal_bS20"/>
    <property type="match status" value="1"/>
</dbReference>
<evidence type="ECO:0000256" key="2">
    <source>
        <dbReference type="ARBA" id="ARBA00022730"/>
    </source>
</evidence>
<dbReference type="RefSeq" id="WP_022513872.1">
    <property type="nucleotide sequence ID" value="NZ_CP017037.1"/>
</dbReference>
<evidence type="ECO:0000256" key="1">
    <source>
        <dbReference type="ARBA" id="ARBA00007634"/>
    </source>
</evidence>
<dbReference type="OrthoDB" id="9808392at2"/>